<evidence type="ECO:0000313" key="6">
    <source>
        <dbReference type="EMBL" id="CAI7998134.1"/>
    </source>
</evidence>
<evidence type="ECO:0000256" key="4">
    <source>
        <dbReference type="ARBA" id="ARBA00022833"/>
    </source>
</evidence>
<dbReference type="InterPro" id="IPR036866">
    <property type="entry name" value="RibonucZ/Hydroxyglut_hydro"/>
</dbReference>
<keyword evidence="3" id="KW-0378">Hydrolase</keyword>
<protein>
    <submittedName>
        <fullName evidence="6">Probable quorum-quenching lactonase YtnP</fullName>
    </submittedName>
</protein>
<dbReference type="SMART" id="SM00849">
    <property type="entry name" value="Lactamase_B"/>
    <property type="match status" value="1"/>
</dbReference>
<evidence type="ECO:0000313" key="7">
    <source>
        <dbReference type="Proteomes" id="UP001174909"/>
    </source>
</evidence>
<organism evidence="6 7">
    <name type="scientific">Geodia barretti</name>
    <name type="common">Barrett's horny sponge</name>
    <dbReference type="NCBI Taxonomy" id="519541"/>
    <lineage>
        <taxon>Eukaryota</taxon>
        <taxon>Metazoa</taxon>
        <taxon>Porifera</taxon>
        <taxon>Demospongiae</taxon>
        <taxon>Heteroscleromorpha</taxon>
        <taxon>Tetractinellida</taxon>
        <taxon>Astrophorina</taxon>
        <taxon>Geodiidae</taxon>
        <taxon>Geodia</taxon>
    </lineage>
</organism>
<accession>A0AA35QZG6</accession>
<dbReference type="PANTHER" id="PTHR42978:SF6">
    <property type="entry name" value="QUORUM-QUENCHING LACTONASE YTNP-RELATED"/>
    <property type="match status" value="1"/>
</dbReference>
<proteinExistence type="inferred from homology"/>
<name>A0AA35QZG6_GEOBA</name>
<gene>
    <name evidence="6" type="ORF">GBAR_LOCUS2331</name>
</gene>
<keyword evidence="7" id="KW-1185">Reference proteome</keyword>
<dbReference type="InterPro" id="IPR001279">
    <property type="entry name" value="Metallo-B-lactamas"/>
</dbReference>
<reference evidence="6" key="1">
    <citation type="submission" date="2023-03" db="EMBL/GenBank/DDBJ databases">
        <authorList>
            <person name="Steffen K."/>
            <person name="Cardenas P."/>
        </authorList>
    </citation>
    <scope>NUCLEOTIDE SEQUENCE</scope>
</reference>
<dbReference type="GO" id="GO:0046872">
    <property type="term" value="F:metal ion binding"/>
    <property type="evidence" value="ECO:0007669"/>
    <property type="project" value="UniProtKB-KW"/>
</dbReference>
<dbReference type="Gene3D" id="3.60.15.10">
    <property type="entry name" value="Ribonuclease Z/Hydroxyacylglutathione hydrolase-like"/>
    <property type="match status" value="1"/>
</dbReference>
<keyword evidence="4" id="KW-0862">Zinc</keyword>
<sequence length="276" mass="30736">MTVSAAKIISDGVFKVDGGSSFGSVPKMMWENLVSTDRKNRVTMGLNCMLVECAGKKIIVDTGVGPKDNFRDKEMYGLVPSRLMRSLKGLGLGPRDIDAVVLSHLHFSHAGGSTRMDRLGDMVPSFPKATYYVQRASWEDAHNPSLRNTEAFRVEDFSPIADRGQLELLDGDTELFPGFNLLVTHGHCLGHQIAVFTYGGERVVYLGDLVPTPHHLGLTIISSFDYEPETTLDQKRIVLAEAERQGHLLVFSHGHETRAGYLERRQDMSYLRPVEF</sequence>
<evidence type="ECO:0000259" key="5">
    <source>
        <dbReference type="SMART" id="SM00849"/>
    </source>
</evidence>
<dbReference type="InterPro" id="IPR051013">
    <property type="entry name" value="MBL_superfamily_lactonases"/>
</dbReference>
<feature type="domain" description="Metallo-beta-lactamase" evidence="5">
    <location>
        <begin position="45"/>
        <end position="253"/>
    </location>
</feature>
<dbReference type="EMBL" id="CASHTH010000343">
    <property type="protein sequence ID" value="CAI7998134.1"/>
    <property type="molecule type" value="Genomic_DNA"/>
</dbReference>
<dbReference type="SUPFAM" id="SSF56281">
    <property type="entry name" value="Metallo-hydrolase/oxidoreductase"/>
    <property type="match status" value="1"/>
</dbReference>
<dbReference type="AlphaFoldDB" id="A0AA35QZG6"/>
<comment type="caution">
    <text evidence="6">The sequence shown here is derived from an EMBL/GenBank/DDBJ whole genome shotgun (WGS) entry which is preliminary data.</text>
</comment>
<dbReference type="Pfam" id="PF00753">
    <property type="entry name" value="Lactamase_B"/>
    <property type="match status" value="1"/>
</dbReference>
<evidence type="ECO:0000256" key="2">
    <source>
        <dbReference type="ARBA" id="ARBA00022723"/>
    </source>
</evidence>
<evidence type="ECO:0000256" key="1">
    <source>
        <dbReference type="ARBA" id="ARBA00007749"/>
    </source>
</evidence>
<evidence type="ECO:0000256" key="3">
    <source>
        <dbReference type="ARBA" id="ARBA00022801"/>
    </source>
</evidence>
<dbReference type="GO" id="GO:0016787">
    <property type="term" value="F:hydrolase activity"/>
    <property type="evidence" value="ECO:0007669"/>
    <property type="project" value="UniProtKB-KW"/>
</dbReference>
<comment type="similarity">
    <text evidence="1">Belongs to the metallo-beta-lactamase superfamily.</text>
</comment>
<dbReference type="Proteomes" id="UP001174909">
    <property type="component" value="Unassembled WGS sequence"/>
</dbReference>
<keyword evidence="2" id="KW-0479">Metal-binding</keyword>
<dbReference type="PANTHER" id="PTHR42978">
    <property type="entry name" value="QUORUM-QUENCHING LACTONASE YTNP-RELATED-RELATED"/>
    <property type="match status" value="1"/>
</dbReference>